<feature type="region of interest" description="Disordered" evidence="1">
    <location>
        <begin position="298"/>
        <end position="339"/>
    </location>
</feature>
<dbReference type="PANTHER" id="PTHR34496:SF6">
    <property type="entry name" value="GLYCOSYLTRANSFERASE 2-LIKE DOMAIN-CONTAINING PROTEIN"/>
    <property type="match status" value="1"/>
</dbReference>
<dbReference type="Pfam" id="PF11397">
    <property type="entry name" value="GlcNAc"/>
    <property type="match status" value="1"/>
</dbReference>
<dbReference type="InterPro" id="IPR021067">
    <property type="entry name" value="Glycosyltransferase"/>
</dbReference>
<comment type="caution">
    <text evidence="3">The sequence shown here is derived from an EMBL/GenBank/DDBJ whole genome shotgun (WGS) entry which is preliminary data.</text>
</comment>
<keyword evidence="2" id="KW-0812">Transmembrane</keyword>
<keyword evidence="2" id="KW-0472">Membrane</keyword>
<sequence>MKITKRSLRKHHAYQRRKKIYLFLGASTILIGLLHVATGFPFLFFDNDDGTGNAGSANNHNNNNNNNNSNRNRNRNRNSSGNNNKNKNESPIQRLISARQQSRQLKFYQQQQIEDCKNFPVLVHKQNQDEDDKWETIEHPVSSYLHWDQNILPEEADTIPRNFLKVPHMYATKEMREYLGNYGERLMTKDQAQSIGSYVMLDRNTWKRVPEACSEIHTTEVENTDLLDDADDDASAAAAAAAGEEAKAKAKANDSPYIKVETINVMLASFRDGTMCKNTLKGLFRRAKFPERVRVTIVDQVLPNPDEEGSDDEDDGNTNNNQNNNNNNNNKGHEKYYDEESDTPCITPFYPCDEDPTQVLCEYASQIDTLPFNAFESSGPVTSRHLAYRMYRGEYFVLQADSHVEFTFQWDQDIIDQWKSAKNEMGIMSVYPDHAFFVDPKTGSRTARCRAIMCSTSFEDSQDFGMHLRHDQEPCTELAFKDRRLQLQAYWGAGFSFARGHFAINVPYDQYLPHIFQGEESNIGIRAFTYGYDTYAPSGPIVYHYYVAKSDVERKQYHQTKKEKVPLRFWELPSYDVEVAFQAMQRLNTIIELQTNDNGGHVFPKEMKEYGTGQVRSVDRYYDTFGYHRDTKTMEPNMCMFVITQAMNKQFIPALRPDTMGIDYSHDNLKNFVFKDRWPCPRYYWNEGICPNSTDYSEEGEEWVSSYDDVSGAVAEALSED</sequence>
<feature type="compositionally biased region" description="Low complexity" evidence="1">
    <location>
        <begin position="54"/>
        <end position="85"/>
    </location>
</feature>
<organism evidence="3 4">
    <name type="scientific">Cylindrotheca closterium</name>
    <dbReference type="NCBI Taxonomy" id="2856"/>
    <lineage>
        <taxon>Eukaryota</taxon>
        <taxon>Sar</taxon>
        <taxon>Stramenopiles</taxon>
        <taxon>Ochrophyta</taxon>
        <taxon>Bacillariophyta</taxon>
        <taxon>Bacillariophyceae</taxon>
        <taxon>Bacillariophycidae</taxon>
        <taxon>Bacillariales</taxon>
        <taxon>Bacillariaceae</taxon>
        <taxon>Cylindrotheca</taxon>
    </lineage>
</organism>
<dbReference type="PANTHER" id="PTHR34496">
    <property type="entry name" value="GLCNAC TRANSFERASE-RELATED"/>
    <property type="match status" value="1"/>
</dbReference>
<name>A0AAD2FFV6_9STRA</name>
<keyword evidence="2" id="KW-1133">Transmembrane helix</keyword>
<keyword evidence="4" id="KW-1185">Reference proteome</keyword>
<feature type="compositionally biased region" description="Low complexity" evidence="1">
    <location>
        <begin position="317"/>
        <end position="330"/>
    </location>
</feature>
<dbReference type="Proteomes" id="UP001295423">
    <property type="component" value="Unassembled WGS sequence"/>
</dbReference>
<reference evidence="3" key="1">
    <citation type="submission" date="2023-08" db="EMBL/GenBank/DDBJ databases">
        <authorList>
            <person name="Audoor S."/>
            <person name="Bilcke G."/>
        </authorList>
    </citation>
    <scope>NUCLEOTIDE SEQUENCE</scope>
</reference>
<gene>
    <name evidence="3" type="ORF">CYCCA115_LOCUS4592</name>
</gene>
<dbReference type="AlphaFoldDB" id="A0AAD2FFV6"/>
<accession>A0AAD2FFV6</accession>
<evidence type="ECO:0000256" key="1">
    <source>
        <dbReference type="SAM" id="MobiDB-lite"/>
    </source>
</evidence>
<dbReference type="EMBL" id="CAKOGP040000446">
    <property type="protein sequence ID" value="CAJ1935256.1"/>
    <property type="molecule type" value="Genomic_DNA"/>
</dbReference>
<protein>
    <submittedName>
        <fullName evidence="3">Uncharacterized protein</fullName>
    </submittedName>
</protein>
<proteinExistence type="predicted"/>
<evidence type="ECO:0000313" key="3">
    <source>
        <dbReference type="EMBL" id="CAJ1935256.1"/>
    </source>
</evidence>
<feature type="region of interest" description="Disordered" evidence="1">
    <location>
        <begin position="54"/>
        <end position="91"/>
    </location>
</feature>
<evidence type="ECO:0000313" key="4">
    <source>
        <dbReference type="Proteomes" id="UP001295423"/>
    </source>
</evidence>
<evidence type="ECO:0000256" key="2">
    <source>
        <dbReference type="SAM" id="Phobius"/>
    </source>
</evidence>
<feature type="transmembrane region" description="Helical" evidence="2">
    <location>
        <begin position="20"/>
        <end position="44"/>
    </location>
</feature>
<feature type="compositionally biased region" description="Acidic residues" evidence="1">
    <location>
        <begin position="305"/>
        <end position="316"/>
    </location>
</feature>